<name>A0ABS6E8R2_9FIRM</name>
<comment type="caution">
    <text evidence="1">The sequence shown here is derived from an EMBL/GenBank/DDBJ whole genome shotgun (WGS) entry which is preliminary data.</text>
</comment>
<evidence type="ECO:0000313" key="1">
    <source>
        <dbReference type="EMBL" id="MBU5439144.1"/>
    </source>
</evidence>
<keyword evidence="2" id="KW-1185">Reference proteome</keyword>
<organism evidence="1 2">
    <name type="scientific">Tissierella simiarum</name>
    <dbReference type="NCBI Taxonomy" id="2841534"/>
    <lineage>
        <taxon>Bacteria</taxon>
        <taxon>Bacillati</taxon>
        <taxon>Bacillota</taxon>
        <taxon>Tissierellia</taxon>
        <taxon>Tissierellales</taxon>
        <taxon>Tissierellaceae</taxon>
        <taxon>Tissierella</taxon>
    </lineage>
</organism>
<reference evidence="1 2" key="1">
    <citation type="submission" date="2021-06" db="EMBL/GenBank/DDBJ databases">
        <authorList>
            <person name="Sun Q."/>
            <person name="Li D."/>
        </authorList>
    </citation>
    <scope>NUCLEOTIDE SEQUENCE [LARGE SCALE GENOMIC DNA]</scope>
    <source>
        <strain evidence="1 2">MSJ-40</strain>
    </source>
</reference>
<sequence>MKNIICSTKYFTIIYHSNDSEFRHCIVENIDGFYIELCNNFKISVSNRFDFKIIVSNSIDDHINHTGKTNEDYQSWMVGCFDLNKRKICIING</sequence>
<gene>
    <name evidence="1" type="ORF">KQI42_14070</name>
</gene>
<protein>
    <submittedName>
        <fullName evidence="1">Uncharacterized protein</fullName>
    </submittedName>
</protein>
<accession>A0ABS6E8R2</accession>
<evidence type="ECO:0000313" key="2">
    <source>
        <dbReference type="Proteomes" id="UP000749471"/>
    </source>
</evidence>
<dbReference type="Proteomes" id="UP000749471">
    <property type="component" value="Unassembled WGS sequence"/>
</dbReference>
<proteinExistence type="predicted"/>
<dbReference type="EMBL" id="JAHLPM010000012">
    <property type="protein sequence ID" value="MBU5439144.1"/>
    <property type="molecule type" value="Genomic_DNA"/>
</dbReference>
<dbReference type="RefSeq" id="WP_216520847.1">
    <property type="nucleotide sequence ID" value="NZ_JAHLPM010000012.1"/>
</dbReference>